<dbReference type="InterPro" id="IPR050189">
    <property type="entry name" value="MFS_Efflux_Transporters"/>
</dbReference>
<dbReference type="SUPFAM" id="SSF103473">
    <property type="entry name" value="MFS general substrate transporter"/>
    <property type="match status" value="1"/>
</dbReference>
<evidence type="ECO:0000256" key="5">
    <source>
        <dbReference type="ARBA" id="ARBA00022989"/>
    </source>
</evidence>
<organism evidence="9 10">
    <name type="scientific">Paenibacillus enshidis</name>
    <dbReference type="NCBI Taxonomy" id="1458439"/>
    <lineage>
        <taxon>Bacteria</taxon>
        <taxon>Bacillati</taxon>
        <taxon>Bacillota</taxon>
        <taxon>Bacilli</taxon>
        <taxon>Bacillales</taxon>
        <taxon>Paenibacillaceae</taxon>
        <taxon>Paenibacillus</taxon>
    </lineage>
</organism>
<dbReference type="Gene3D" id="1.20.1250.20">
    <property type="entry name" value="MFS general substrate transporter like domains"/>
    <property type="match status" value="1"/>
</dbReference>
<keyword evidence="6 7" id="KW-0472">Membrane</keyword>
<evidence type="ECO:0000256" key="6">
    <source>
        <dbReference type="ARBA" id="ARBA00023136"/>
    </source>
</evidence>
<evidence type="ECO:0000313" key="10">
    <source>
        <dbReference type="Proteomes" id="UP001580346"/>
    </source>
</evidence>
<evidence type="ECO:0000256" key="3">
    <source>
        <dbReference type="ARBA" id="ARBA00022475"/>
    </source>
</evidence>
<keyword evidence="4 7" id="KW-0812">Transmembrane</keyword>
<feature type="transmembrane region" description="Helical" evidence="7">
    <location>
        <begin position="203"/>
        <end position="223"/>
    </location>
</feature>
<dbReference type="Proteomes" id="UP001580346">
    <property type="component" value="Unassembled WGS sequence"/>
</dbReference>
<feature type="domain" description="Major facilitator superfamily (MFS) profile" evidence="8">
    <location>
        <begin position="5"/>
        <end position="381"/>
    </location>
</feature>
<dbReference type="InterPro" id="IPR020846">
    <property type="entry name" value="MFS_dom"/>
</dbReference>
<evidence type="ECO:0000256" key="7">
    <source>
        <dbReference type="SAM" id="Phobius"/>
    </source>
</evidence>
<dbReference type="Pfam" id="PF07690">
    <property type="entry name" value="MFS_1"/>
    <property type="match status" value="1"/>
</dbReference>
<keyword evidence="2" id="KW-0813">Transport</keyword>
<evidence type="ECO:0000256" key="1">
    <source>
        <dbReference type="ARBA" id="ARBA00004651"/>
    </source>
</evidence>
<feature type="transmembrane region" description="Helical" evidence="7">
    <location>
        <begin position="38"/>
        <end position="64"/>
    </location>
</feature>
<dbReference type="CDD" id="cd17324">
    <property type="entry name" value="MFS_NepI_like"/>
    <property type="match status" value="1"/>
</dbReference>
<comment type="caution">
    <text evidence="9">The sequence shown here is derived from an EMBL/GenBank/DDBJ whole genome shotgun (WGS) entry which is preliminary data.</text>
</comment>
<name>A0ABV5AQG1_9BACL</name>
<dbReference type="PANTHER" id="PTHR43124">
    <property type="entry name" value="PURINE EFFLUX PUMP PBUE"/>
    <property type="match status" value="1"/>
</dbReference>
<feature type="transmembrane region" description="Helical" evidence="7">
    <location>
        <begin position="355"/>
        <end position="377"/>
    </location>
</feature>
<proteinExistence type="predicted"/>
<protein>
    <submittedName>
        <fullName evidence="9">MFS transporter</fullName>
    </submittedName>
</protein>
<dbReference type="PROSITE" id="PS50850">
    <property type="entry name" value="MFS"/>
    <property type="match status" value="1"/>
</dbReference>
<keyword evidence="10" id="KW-1185">Reference proteome</keyword>
<evidence type="ECO:0000313" key="9">
    <source>
        <dbReference type="EMBL" id="MFB5266119.1"/>
    </source>
</evidence>
<feature type="transmembrane region" description="Helical" evidence="7">
    <location>
        <begin position="129"/>
        <end position="151"/>
    </location>
</feature>
<dbReference type="InterPro" id="IPR011701">
    <property type="entry name" value="MFS"/>
</dbReference>
<feature type="transmembrane region" description="Helical" evidence="7">
    <location>
        <begin position="94"/>
        <end position="117"/>
    </location>
</feature>
<feature type="transmembrane region" description="Helical" evidence="7">
    <location>
        <begin position="71"/>
        <end position="88"/>
    </location>
</feature>
<dbReference type="RefSeq" id="WP_375353685.1">
    <property type="nucleotide sequence ID" value="NZ_JBHHMI010000003.1"/>
</dbReference>
<dbReference type="PANTHER" id="PTHR43124:SF10">
    <property type="entry name" value="PURINE EFFLUX PUMP PBUE"/>
    <property type="match status" value="1"/>
</dbReference>
<feature type="transmembrane region" description="Helical" evidence="7">
    <location>
        <begin position="157"/>
        <end position="182"/>
    </location>
</feature>
<dbReference type="EMBL" id="JBHHMI010000003">
    <property type="protein sequence ID" value="MFB5266119.1"/>
    <property type="molecule type" value="Genomic_DNA"/>
</dbReference>
<dbReference type="InterPro" id="IPR036259">
    <property type="entry name" value="MFS_trans_sf"/>
</dbReference>
<evidence type="ECO:0000256" key="4">
    <source>
        <dbReference type="ARBA" id="ARBA00022692"/>
    </source>
</evidence>
<sequence>MSRFGIYVLTIGAFLAVTAELMLIGVTDLVARDLQVPLSFIGHLVTAYALAFAVGTPIVITLTARLERKRVMLAALFFFVLANLVSSWSPNFAVLMVARALLGLSGGVFVVVAMGAVSKLVPPDKVGGAIGTIMMGLSGSLVFGVPLGIVLSGWFSWQFAFGVIAVLGVLIWIGILLMIPAVSGGESVPLRRQFSVFMNKKMVSGFLITLFVNAGSQTVYTFLTPVLQTTTQMNTWMISLTMLVLGIFSMIGSRLGGFGADRFGVKKTVYLSLIIHATVLLLLPVFMFSIATFVLALSVWICFTWMASPALQTYFVQQSPQNPDLALSLNTSFTQLGIALGASLGGWVVNLTGDLMHTTWAGGLIVLLAIAVSRISFVTPDGLGKGSI</sequence>
<feature type="transmembrane region" description="Helical" evidence="7">
    <location>
        <begin position="7"/>
        <end position="26"/>
    </location>
</feature>
<feature type="transmembrane region" description="Helical" evidence="7">
    <location>
        <begin position="327"/>
        <end position="349"/>
    </location>
</feature>
<evidence type="ECO:0000259" key="8">
    <source>
        <dbReference type="PROSITE" id="PS50850"/>
    </source>
</evidence>
<comment type="subcellular location">
    <subcellularLocation>
        <location evidence="1">Cell membrane</location>
        <topology evidence="1">Multi-pass membrane protein</topology>
    </subcellularLocation>
</comment>
<reference evidence="9 10" key="1">
    <citation type="submission" date="2024-09" db="EMBL/GenBank/DDBJ databases">
        <title>Paenibacillus zeirhizospherea sp. nov., isolated from surface of the maize (Zea mays) roots in a horticulture field, Hungary.</title>
        <authorList>
            <person name="Marton D."/>
            <person name="Farkas M."/>
            <person name="Bedics A."/>
            <person name="Toth E."/>
            <person name="Tancsics A."/>
            <person name="Boka K."/>
            <person name="Maroti G."/>
            <person name="Kriszt B."/>
            <person name="Cserhati M."/>
        </authorList>
    </citation>
    <scope>NUCLEOTIDE SEQUENCE [LARGE SCALE GENOMIC DNA]</scope>
    <source>
        <strain evidence="9 10">KCTC 33519</strain>
    </source>
</reference>
<gene>
    <name evidence="9" type="ORF">ACE41H_04875</name>
</gene>
<keyword evidence="5 7" id="KW-1133">Transmembrane helix</keyword>
<accession>A0ABV5AQG1</accession>
<feature type="transmembrane region" description="Helical" evidence="7">
    <location>
        <begin position="235"/>
        <end position="256"/>
    </location>
</feature>
<keyword evidence="3" id="KW-1003">Cell membrane</keyword>
<evidence type="ECO:0000256" key="2">
    <source>
        <dbReference type="ARBA" id="ARBA00022448"/>
    </source>
</evidence>